<dbReference type="PANTHER" id="PTHR32347:SF23">
    <property type="entry name" value="BLL5650 PROTEIN"/>
    <property type="match status" value="1"/>
</dbReference>
<protein>
    <submittedName>
        <fullName evidence="4">HlyD family efflux transporter periplasmic adaptor subunit</fullName>
    </submittedName>
</protein>
<dbReference type="Gene3D" id="2.40.30.170">
    <property type="match status" value="1"/>
</dbReference>
<evidence type="ECO:0000313" key="5">
    <source>
        <dbReference type="Proteomes" id="UP000662747"/>
    </source>
</evidence>
<proteinExistence type="predicted"/>
<dbReference type="Gene3D" id="2.40.50.100">
    <property type="match status" value="1"/>
</dbReference>
<evidence type="ECO:0000256" key="1">
    <source>
        <dbReference type="ARBA" id="ARBA00004196"/>
    </source>
</evidence>
<sequence length="414" mass="44824">MDIPKAKKKTRKPWVLAIAGACALIAVTVGLSKLRPAAPTVERASVWLDTVKRGPMVRQVKGAGTLVPEYIRWLTADTAGRVERIHVRPGAAVKADTLLMELSNPDVQLQALEAERQLASAETELSRMRMELETQRLAQEATVATLTAEAADASRRAEANNALRQKEFIGDLELTQTAEKAGETSRRLDLERKKLTVVVAAMRDQLASQTSQVERLKAVARFRRTQVESMKVVAGEDGVLQDLPLELGQWVTPGVLLAKVVKPERLKAELRIAETQARDIQPGQKALVDTRNGVVEGTVARVAPAASQGTVRVEVSLPAELPKGARPDLTVEGTVELERLGNVLSVGRPAGAQPNGTMSLFRLMPGSDEAVRVPVQLGRGSVNAVEVVQGLQEGDQVVLSDMAAWDAVERVRLR</sequence>
<dbReference type="Gene3D" id="1.10.287.470">
    <property type="entry name" value="Helix hairpin bin"/>
    <property type="match status" value="1"/>
</dbReference>
<reference evidence="4 5" key="1">
    <citation type="submission" date="2021-02" db="EMBL/GenBank/DDBJ databases">
        <title>De Novo genome assembly of isolated myxobacteria.</title>
        <authorList>
            <person name="Stevens D.C."/>
        </authorList>
    </citation>
    <scope>NUCLEOTIDE SEQUENCE [LARGE SCALE GENOMIC DNA]</scope>
    <source>
        <strain evidence="5">SCPEA02</strain>
    </source>
</reference>
<feature type="coiled-coil region" evidence="3">
    <location>
        <begin position="104"/>
        <end position="138"/>
    </location>
</feature>
<keyword evidence="2 3" id="KW-0175">Coiled coil</keyword>
<evidence type="ECO:0000313" key="4">
    <source>
        <dbReference type="EMBL" id="QSQ21928.1"/>
    </source>
</evidence>
<evidence type="ECO:0000256" key="2">
    <source>
        <dbReference type="ARBA" id="ARBA00023054"/>
    </source>
</evidence>
<keyword evidence="5" id="KW-1185">Reference proteome</keyword>
<gene>
    <name evidence="4" type="ORF">JY651_43420</name>
</gene>
<name>A0ABX7NTW4_9BACT</name>
<organism evidence="4 5">
    <name type="scientific">Pyxidicoccus parkwayensis</name>
    <dbReference type="NCBI Taxonomy" id="2813578"/>
    <lineage>
        <taxon>Bacteria</taxon>
        <taxon>Pseudomonadati</taxon>
        <taxon>Myxococcota</taxon>
        <taxon>Myxococcia</taxon>
        <taxon>Myxococcales</taxon>
        <taxon>Cystobacterineae</taxon>
        <taxon>Myxococcaceae</taxon>
        <taxon>Pyxidicoccus</taxon>
    </lineage>
</organism>
<dbReference type="EMBL" id="CP071090">
    <property type="protein sequence ID" value="QSQ21928.1"/>
    <property type="molecule type" value="Genomic_DNA"/>
</dbReference>
<dbReference type="Gene3D" id="2.40.420.20">
    <property type="match status" value="1"/>
</dbReference>
<accession>A0ABX7NTW4</accession>
<dbReference type="Proteomes" id="UP000662747">
    <property type="component" value="Chromosome"/>
</dbReference>
<evidence type="ECO:0000256" key="3">
    <source>
        <dbReference type="SAM" id="Coils"/>
    </source>
</evidence>
<comment type="subcellular location">
    <subcellularLocation>
        <location evidence="1">Cell envelope</location>
    </subcellularLocation>
</comment>
<dbReference type="InterPro" id="IPR050465">
    <property type="entry name" value="UPF0194_transport"/>
</dbReference>
<dbReference type="SUPFAM" id="SSF111369">
    <property type="entry name" value="HlyD-like secretion proteins"/>
    <property type="match status" value="1"/>
</dbReference>
<dbReference type="RefSeq" id="WP_206723505.1">
    <property type="nucleotide sequence ID" value="NZ_CP071090.1"/>
</dbReference>
<dbReference type="PANTHER" id="PTHR32347">
    <property type="entry name" value="EFFLUX SYSTEM COMPONENT YKNX-RELATED"/>
    <property type="match status" value="1"/>
</dbReference>